<evidence type="ECO:0000313" key="3">
    <source>
        <dbReference type="Proteomes" id="UP001270053"/>
    </source>
</evidence>
<reference evidence="2 4" key="1">
    <citation type="submission" date="2023-11" db="EMBL/GenBank/DDBJ databases">
        <title>Unpublished Manusciprt.</title>
        <authorList>
            <person name="Saticioglu I.B."/>
            <person name="Ay H."/>
            <person name="Ajmi N."/>
            <person name="Altun S."/>
            <person name="Duman M."/>
        </authorList>
    </citation>
    <scope>NUCLEOTIDE SEQUENCE</scope>
    <source>
        <strain evidence="1 4">Fl-33</strain>
        <strain evidence="2">Fl-77</strain>
    </source>
</reference>
<organism evidence="2 3">
    <name type="scientific">Flavobacterium flavipigmentatum</name>
    <dbReference type="NCBI Taxonomy" id="2893884"/>
    <lineage>
        <taxon>Bacteria</taxon>
        <taxon>Pseudomonadati</taxon>
        <taxon>Bacteroidota</taxon>
        <taxon>Flavobacteriia</taxon>
        <taxon>Flavobacteriales</taxon>
        <taxon>Flavobacteriaceae</taxon>
        <taxon>Flavobacterium</taxon>
    </lineage>
</organism>
<keyword evidence="4" id="KW-1185">Reference proteome</keyword>
<sequence>MSKFNPHTFFVKDKNGKKKGVNYCVPWLCLYPQNIIKQVKQKDGTIKPTEVKSGFKNTVAILRTVIAIDKKPEKLELDYDTKLFKISNPVFPLAVGKHEIEMTITCLKEFSTDQPIKVVATYKDAKGKLEKSLAGKLKVLKNKDRYKVDVLFVNVWTNINGGKKPKKSNPIGRDVELKKYLNQALIDPRFETVTLKLDSDINPLTKKTTNRKTNFNNVSNAIGGVNPNIPDGSINNIYQFLNTELYKTYSYKKYQNYFKVYFINEDANGLYGIGRSINKADDFRTILVYKIGFADSTVAHETLHSMGLYHSFDNNSDFTLEFCKTDNIMDYSDAYAPYTPVISLYHWQWSKLWDRAIKEI</sequence>
<gene>
    <name evidence="1" type="ORF">SGQ18_13725</name>
    <name evidence="2" type="ORF">SGQ44_17825</name>
</gene>
<evidence type="ECO:0000313" key="1">
    <source>
        <dbReference type="EMBL" id="MDX6183223.1"/>
    </source>
</evidence>
<dbReference type="EMBL" id="JAWXVH010000015">
    <property type="protein sequence ID" value="MDX6187621.1"/>
    <property type="molecule type" value="Genomic_DNA"/>
</dbReference>
<evidence type="ECO:0000313" key="4">
    <source>
        <dbReference type="Proteomes" id="UP001278738"/>
    </source>
</evidence>
<protein>
    <submittedName>
        <fullName evidence="2">Uncharacterized protein</fullName>
    </submittedName>
</protein>
<proteinExistence type="predicted"/>
<dbReference type="RefSeq" id="WP_229976207.1">
    <property type="nucleotide sequence ID" value="NZ_CP087133.1"/>
</dbReference>
<dbReference type="SUPFAM" id="SSF55486">
    <property type="entry name" value="Metalloproteases ('zincins'), catalytic domain"/>
    <property type="match status" value="1"/>
</dbReference>
<name>A0AAJ2SJI7_9FLAO</name>
<dbReference type="Proteomes" id="UP001278738">
    <property type="component" value="Unassembled WGS sequence"/>
</dbReference>
<dbReference type="Proteomes" id="UP001270053">
    <property type="component" value="Unassembled WGS sequence"/>
</dbReference>
<comment type="caution">
    <text evidence="2">The sequence shown here is derived from an EMBL/GenBank/DDBJ whole genome shotgun (WGS) entry which is preliminary data.</text>
</comment>
<dbReference type="EMBL" id="JAWXVG010000006">
    <property type="protein sequence ID" value="MDX6183223.1"/>
    <property type="molecule type" value="Genomic_DNA"/>
</dbReference>
<dbReference type="AlphaFoldDB" id="A0AAJ2SJI7"/>
<evidence type="ECO:0000313" key="2">
    <source>
        <dbReference type="EMBL" id="MDX6187621.1"/>
    </source>
</evidence>
<accession>A0AAJ2SJI7</accession>